<evidence type="ECO:0000256" key="2">
    <source>
        <dbReference type="ARBA" id="ARBA00022448"/>
    </source>
</evidence>
<keyword evidence="11" id="KW-1185">Reference proteome</keyword>
<dbReference type="Proteomes" id="UP001332243">
    <property type="component" value="Unassembled WGS sequence"/>
</dbReference>
<sequence>MTTQANPARTSHPPVPGTATSATATSATATAATATAATATADVLTSGAATSDAGGRRTGSALRRRRRRLGPGRPIPFGAAIGPLLLLVIWAVGSVTGLLDERTLSAPWTVVTTTGDLISNGRLQESLLVSTQRAGLGLAFGVLIGAVLALLSGLSRWGEAVIDGPVQIKRAIPSLALLPLLVLWFGIDEQMKVITITLGVFVPVYIHTHNGLRSIDNRYVELAEALRLNHARFIRRVVLPGALPGFLLGLRFAVVGAWLSLVVVEQINSTSGIGYMMELARQYGQTDVIIVGLVLYGILGLLSDGAVRLAQRRALSWRRTLAD</sequence>
<dbReference type="EMBL" id="JAZGQK010000027">
    <property type="protein sequence ID" value="MEE6262356.1"/>
    <property type="molecule type" value="Genomic_DNA"/>
</dbReference>
<evidence type="ECO:0000256" key="4">
    <source>
        <dbReference type="ARBA" id="ARBA00022692"/>
    </source>
</evidence>
<comment type="subcellular location">
    <subcellularLocation>
        <location evidence="1 7">Cell membrane</location>
        <topology evidence="1 7">Multi-pass membrane protein</topology>
    </subcellularLocation>
</comment>
<gene>
    <name evidence="10" type="ORF">V1633_28120</name>
</gene>
<organism evidence="10 11">
    <name type="scientific">Plantactinospora sonchi</name>
    <dbReference type="NCBI Taxonomy" id="1544735"/>
    <lineage>
        <taxon>Bacteria</taxon>
        <taxon>Bacillati</taxon>
        <taxon>Actinomycetota</taxon>
        <taxon>Actinomycetes</taxon>
        <taxon>Micromonosporales</taxon>
        <taxon>Micromonosporaceae</taxon>
        <taxon>Plantactinospora</taxon>
    </lineage>
</organism>
<feature type="domain" description="ABC transmembrane type-1" evidence="9">
    <location>
        <begin position="123"/>
        <end position="307"/>
    </location>
</feature>
<evidence type="ECO:0000256" key="8">
    <source>
        <dbReference type="SAM" id="MobiDB-lite"/>
    </source>
</evidence>
<accession>A0ABU7S1A7</accession>
<keyword evidence="6 7" id="KW-0472">Membrane</keyword>
<keyword evidence="4 7" id="KW-0812">Transmembrane</keyword>
<comment type="similarity">
    <text evidence="7">Belongs to the binding-protein-dependent transport system permease family.</text>
</comment>
<feature type="transmembrane region" description="Helical" evidence="7">
    <location>
        <begin position="288"/>
        <end position="310"/>
    </location>
</feature>
<evidence type="ECO:0000313" key="11">
    <source>
        <dbReference type="Proteomes" id="UP001332243"/>
    </source>
</evidence>
<dbReference type="PANTHER" id="PTHR30151">
    <property type="entry name" value="ALKANE SULFONATE ABC TRANSPORTER-RELATED, MEMBRANE SUBUNIT"/>
    <property type="match status" value="1"/>
</dbReference>
<reference evidence="10 11" key="1">
    <citation type="submission" date="2024-01" db="EMBL/GenBank/DDBJ databases">
        <title>Genome insights into Plantactinospora sonchi sp. nov.</title>
        <authorList>
            <person name="Wang L."/>
        </authorList>
    </citation>
    <scope>NUCLEOTIDE SEQUENCE [LARGE SCALE GENOMIC DNA]</scope>
    <source>
        <strain evidence="10 11">NEAU-QY2</strain>
    </source>
</reference>
<dbReference type="CDD" id="cd06261">
    <property type="entry name" value="TM_PBP2"/>
    <property type="match status" value="1"/>
</dbReference>
<dbReference type="SUPFAM" id="SSF161098">
    <property type="entry name" value="MetI-like"/>
    <property type="match status" value="1"/>
</dbReference>
<dbReference type="PROSITE" id="PS50928">
    <property type="entry name" value="ABC_TM1"/>
    <property type="match status" value="1"/>
</dbReference>
<dbReference type="InterPro" id="IPR000515">
    <property type="entry name" value="MetI-like"/>
</dbReference>
<feature type="transmembrane region" description="Helical" evidence="7">
    <location>
        <begin position="193"/>
        <end position="212"/>
    </location>
</feature>
<feature type="region of interest" description="Disordered" evidence="8">
    <location>
        <begin position="48"/>
        <end position="68"/>
    </location>
</feature>
<evidence type="ECO:0000256" key="7">
    <source>
        <dbReference type="RuleBase" id="RU363032"/>
    </source>
</evidence>
<evidence type="ECO:0000313" key="10">
    <source>
        <dbReference type="EMBL" id="MEE6262356.1"/>
    </source>
</evidence>
<feature type="transmembrane region" description="Helical" evidence="7">
    <location>
        <begin position="75"/>
        <end position="99"/>
    </location>
</feature>
<comment type="caution">
    <text evidence="10">The sequence shown here is derived from an EMBL/GenBank/DDBJ whole genome shotgun (WGS) entry which is preliminary data.</text>
</comment>
<evidence type="ECO:0000256" key="3">
    <source>
        <dbReference type="ARBA" id="ARBA00022475"/>
    </source>
</evidence>
<dbReference type="InterPro" id="IPR035906">
    <property type="entry name" value="MetI-like_sf"/>
</dbReference>
<evidence type="ECO:0000259" key="9">
    <source>
        <dbReference type="PROSITE" id="PS50928"/>
    </source>
</evidence>
<dbReference type="Gene3D" id="1.10.3720.10">
    <property type="entry name" value="MetI-like"/>
    <property type="match status" value="1"/>
</dbReference>
<keyword evidence="5 7" id="KW-1133">Transmembrane helix</keyword>
<dbReference type="PANTHER" id="PTHR30151:SF38">
    <property type="entry name" value="ALIPHATIC SULFONATES TRANSPORT PERMEASE PROTEIN SSUC-RELATED"/>
    <property type="match status" value="1"/>
</dbReference>
<feature type="region of interest" description="Disordered" evidence="8">
    <location>
        <begin position="1"/>
        <end position="24"/>
    </location>
</feature>
<proteinExistence type="inferred from homology"/>
<dbReference type="Pfam" id="PF00528">
    <property type="entry name" value="BPD_transp_1"/>
    <property type="match status" value="1"/>
</dbReference>
<evidence type="ECO:0000256" key="1">
    <source>
        <dbReference type="ARBA" id="ARBA00004651"/>
    </source>
</evidence>
<name>A0ABU7S1A7_9ACTN</name>
<feature type="transmembrane region" description="Helical" evidence="7">
    <location>
        <begin position="171"/>
        <end position="187"/>
    </location>
</feature>
<feature type="transmembrane region" description="Helical" evidence="7">
    <location>
        <begin position="134"/>
        <end position="151"/>
    </location>
</feature>
<dbReference type="RefSeq" id="WP_331217288.1">
    <property type="nucleotide sequence ID" value="NZ_JAZGQK010000027.1"/>
</dbReference>
<feature type="transmembrane region" description="Helical" evidence="7">
    <location>
        <begin position="233"/>
        <end position="259"/>
    </location>
</feature>
<evidence type="ECO:0000256" key="6">
    <source>
        <dbReference type="ARBA" id="ARBA00023136"/>
    </source>
</evidence>
<keyword evidence="3" id="KW-1003">Cell membrane</keyword>
<evidence type="ECO:0000256" key="5">
    <source>
        <dbReference type="ARBA" id="ARBA00022989"/>
    </source>
</evidence>
<protein>
    <submittedName>
        <fullName evidence="10">ABC transporter permease</fullName>
    </submittedName>
</protein>
<keyword evidence="2 7" id="KW-0813">Transport</keyword>